<proteinExistence type="predicted"/>
<evidence type="ECO:0000256" key="1">
    <source>
        <dbReference type="SAM" id="MobiDB-lite"/>
    </source>
</evidence>
<dbReference type="GO" id="GO:0006508">
    <property type="term" value="P:proteolysis"/>
    <property type="evidence" value="ECO:0007669"/>
    <property type="project" value="InterPro"/>
</dbReference>
<gene>
    <name evidence="2" type="ORF">GC722_05305</name>
</gene>
<dbReference type="RefSeq" id="WP_331714402.1">
    <property type="nucleotide sequence ID" value="NZ_WPCU01000004.1"/>
</dbReference>
<name>A0A6A9UW54_9ACTN</name>
<protein>
    <submittedName>
        <fullName evidence="2">Peptidase S10</fullName>
    </submittedName>
</protein>
<dbReference type="SUPFAM" id="SSF53474">
    <property type="entry name" value="alpha/beta-Hydrolases"/>
    <property type="match status" value="1"/>
</dbReference>
<evidence type="ECO:0000313" key="2">
    <source>
        <dbReference type="EMBL" id="MVA75447.1"/>
    </source>
</evidence>
<evidence type="ECO:0000313" key="3">
    <source>
        <dbReference type="Proteomes" id="UP000435304"/>
    </source>
</evidence>
<organism evidence="2 3">
    <name type="scientific">Auraticoccus cholistanensis</name>
    <dbReference type="NCBI Taxonomy" id="2656650"/>
    <lineage>
        <taxon>Bacteria</taxon>
        <taxon>Bacillati</taxon>
        <taxon>Actinomycetota</taxon>
        <taxon>Actinomycetes</taxon>
        <taxon>Propionibacteriales</taxon>
        <taxon>Propionibacteriaceae</taxon>
        <taxon>Auraticoccus</taxon>
    </lineage>
</organism>
<accession>A0A6A9UW54</accession>
<dbReference type="InterPro" id="IPR001563">
    <property type="entry name" value="Peptidase_S10"/>
</dbReference>
<feature type="region of interest" description="Disordered" evidence="1">
    <location>
        <begin position="1"/>
        <end position="29"/>
    </location>
</feature>
<dbReference type="Pfam" id="PF00450">
    <property type="entry name" value="Peptidase_S10"/>
    <property type="match status" value="1"/>
</dbReference>
<dbReference type="Gene3D" id="3.40.50.1820">
    <property type="entry name" value="alpha/beta hydrolase"/>
    <property type="match status" value="1"/>
</dbReference>
<feature type="compositionally biased region" description="Low complexity" evidence="1">
    <location>
        <begin position="7"/>
        <end position="24"/>
    </location>
</feature>
<reference evidence="2 3" key="1">
    <citation type="submission" date="2019-12" db="EMBL/GenBank/DDBJ databases">
        <title>Auraticoccus cholistani sp. nov., an actinomycete isolated from soil of Cholistan desert.</title>
        <authorList>
            <person name="Cheema M.T."/>
        </authorList>
    </citation>
    <scope>NUCLEOTIDE SEQUENCE [LARGE SCALE GENOMIC DNA]</scope>
    <source>
        <strain evidence="2 3">F435</strain>
    </source>
</reference>
<keyword evidence="3" id="KW-1185">Reference proteome</keyword>
<comment type="caution">
    <text evidence="2">The sequence shown here is derived from an EMBL/GenBank/DDBJ whole genome shotgun (WGS) entry which is preliminary data.</text>
</comment>
<dbReference type="AlphaFoldDB" id="A0A6A9UW54"/>
<dbReference type="InterPro" id="IPR029058">
    <property type="entry name" value="AB_hydrolase_fold"/>
</dbReference>
<sequence>MSEHTDPAPSSSAGAAATTTQTPAEPVDDLVSSRHQLVTDGGTLDYTAVTGRIVLRDEVHEDGTFKGFKPKAEISITSYVLDGDDPSRPVTFAFNGGPGSSSVWLHLGLLGPRRVVMGDAGDLRPPPYGLADNAESLLAVSDLVFIDPVSTGYSRAVVEGKPDAFHGYTADIESVGEVIRMWTNRHRRWMSPKFLAGESYGTLRAAALADHLQSRHAMYLNGLMLISSVLDLSSIDFHQQRNDRAHALYLPTYAAIAHYHGRIPGSTLAEVLAEAEAYATREYPYVLARGNRLGSEERAAAVQRLAALTGLSEEYVDRADLRIEHWRFFGELLRDERRTVGRLDGRFSGPAASAIAEHMDADPSMDAICGPYAAAFNHYVRAELGYENDLPYEQLSRRVQPWSYKEFEGRPVDVTPRLERAMRQNPHLRVHVAYGYYDGATPHLAAEDVVAHLQLPAELQANIEHAYYEAGHMMYVHEPSRLQQSRDLADFVTRHSAG</sequence>
<dbReference type="EMBL" id="WPCU01000004">
    <property type="protein sequence ID" value="MVA75447.1"/>
    <property type="molecule type" value="Genomic_DNA"/>
</dbReference>
<dbReference type="GO" id="GO:0004185">
    <property type="term" value="F:serine-type carboxypeptidase activity"/>
    <property type="evidence" value="ECO:0007669"/>
    <property type="project" value="InterPro"/>
</dbReference>
<dbReference type="Proteomes" id="UP000435304">
    <property type="component" value="Unassembled WGS sequence"/>
</dbReference>